<keyword evidence="2" id="KW-0344">Guanine-nucleotide releasing factor</keyword>
<evidence type="ECO:0000256" key="1">
    <source>
        <dbReference type="ARBA" id="ARBA00022553"/>
    </source>
</evidence>
<feature type="domain" description="CNH" evidence="6">
    <location>
        <begin position="691"/>
        <end position="984"/>
    </location>
</feature>
<dbReference type="SMART" id="SM00325">
    <property type="entry name" value="RhoGEF"/>
    <property type="match status" value="1"/>
</dbReference>
<dbReference type="GO" id="GO:0035556">
    <property type="term" value="P:intracellular signal transduction"/>
    <property type="evidence" value="ECO:0007669"/>
    <property type="project" value="InterPro"/>
</dbReference>
<dbReference type="Pfam" id="PF15405">
    <property type="entry name" value="PH_5"/>
    <property type="match status" value="1"/>
</dbReference>
<dbReference type="SUPFAM" id="SSF46785">
    <property type="entry name" value="Winged helix' DNA-binding domain"/>
    <property type="match status" value="1"/>
</dbReference>
<evidence type="ECO:0000256" key="2">
    <source>
        <dbReference type="ARBA" id="ARBA00022658"/>
    </source>
</evidence>
<dbReference type="AlphaFoldDB" id="A0A1Y1XCE3"/>
<feature type="compositionally biased region" description="Polar residues" evidence="3">
    <location>
        <begin position="73"/>
        <end position="86"/>
    </location>
</feature>
<evidence type="ECO:0000259" key="4">
    <source>
        <dbReference type="PROSITE" id="PS50010"/>
    </source>
</evidence>
<organism evidence="7 8">
    <name type="scientific">Anaeromyces robustus</name>
    <dbReference type="NCBI Taxonomy" id="1754192"/>
    <lineage>
        <taxon>Eukaryota</taxon>
        <taxon>Fungi</taxon>
        <taxon>Fungi incertae sedis</taxon>
        <taxon>Chytridiomycota</taxon>
        <taxon>Chytridiomycota incertae sedis</taxon>
        <taxon>Neocallimastigomycetes</taxon>
        <taxon>Neocallimastigales</taxon>
        <taxon>Neocallimastigaceae</taxon>
        <taxon>Anaeromyces</taxon>
    </lineage>
</organism>
<dbReference type="Gene3D" id="1.10.10.10">
    <property type="entry name" value="Winged helix-like DNA-binding domain superfamily/Winged helix DNA-binding domain"/>
    <property type="match status" value="1"/>
</dbReference>
<dbReference type="Gene3D" id="2.30.29.30">
    <property type="entry name" value="Pleckstrin-homology domain (PH domain)/Phosphotyrosine-binding domain (PTB)"/>
    <property type="match status" value="1"/>
</dbReference>
<dbReference type="InterPro" id="IPR036390">
    <property type="entry name" value="WH_DNA-bd_sf"/>
</dbReference>
<feature type="domain" description="DEP" evidence="5">
    <location>
        <begin position="146"/>
        <end position="221"/>
    </location>
</feature>
<dbReference type="InterPro" id="IPR035899">
    <property type="entry name" value="DBL_dom_sf"/>
</dbReference>
<dbReference type="InterPro" id="IPR000219">
    <property type="entry name" value="DH_dom"/>
</dbReference>
<dbReference type="GO" id="GO:0005085">
    <property type="term" value="F:guanyl-nucleotide exchange factor activity"/>
    <property type="evidence" value="ECO:0007669"/>
    <property type="project" value="UniProtKB-KW"/>
</dbReference>
<name>A0A1Y1XCE3_9FUNG</name>
<dbReference type="InterPro" id="IPR036388">
    <property type="entry name" value="WH-like_DNA-bd_sf"/>
</dbReference>
<dbReference type="SMART" id="SM00036">
    <property type="entry name" value="CNH"/>
    <property type="match status" value="1"/>
</dbReference>
<dbReference type="EMBL" id="MCFG01000073">
    <property type="protein sequence ID" value="ORX83419.1"/>
    <property type="molecule type" value="Genomic_DNA"/>
</dbReference>
<dbReference type="InterPro" id="IPR041675">
    <property type="entry name" value="PH_5"/>
</dbReference>
<dbReference type="InterPro" id="IPR052233">
    <property type="entry name" value="Rho-type_GEFs"/>
</dbReference>
<evidence type="ECO:0008006" key="9">
    <source>
        <dbReference type="Google" id="ProtNLM"/>
    </source>
</evidence>
<evidence type="ECO:0000313" key="8">
    <source>
        <dbReference type="Proteomes" id="UP000193944"/>
    </source>
</evidence>
<feature type="compositionally biased region" description="Low complexity" evidence="3">
    <location>
        <begin position="95"/>
        <end position="104"/>
    </location>
</feature>
<feature type="region of interest" description="Disordered" evidence="3">
    <location>
        <begin position="1"/>
        <end position="112"/>
    </location>
</feature>
<dbReference type="SMART" id="SM00233">
    <property type="entry name" value="PH"/>
    <property type="match status" value="1"/>
</dbReference>
<keyword evidence="1" id="KW-0597">Phosphoprotein</keyword>
<dbReference type="Proteomes" id="UP000193944">
    <property type="component" value="Unassembled WGS sequence"/>
</dbReference>
<evidence type="ECO:0000256" key="3">
    <source>
        <dbReference type="SAM" id="MobiDB-lite"/>
    </source>
</evidence>
<dbReference type="SUPFAM" id="SSF50729">
    <property type="entry name" value="PH domain-like"/>
    <property type="match status" value="1"/>
</dbReference>
<reference evidence="7 8" key="1">
    <citation type="submission" date="2016-08" db="EMBL/GenBank/DDBJ databases">
        <title>A Parts List for Fungal Cellulosomes Revealed by Comparative Genomics.</title>
        <authorList>
            <consortium name="DOE Joint Genome Institute"/>
            <person name="Haitjema C.H."/>
            <person name="Gilmore S.P."/>
            <person name="Henske J.K."/>
            <person name="Solomon K.V."/>
            <person name="De Groot R."/>
            <person name="Kuo A."/>
            <person name="Mondo S.J."/>
            <person name="Salamov A.A."/>
            <person name="Labutti K."/>
            <person name="Zhao Z."/>
            <person name="Chiniquy J."/>
            <person name="Barry K."/>
            <person name="Brewer H.M."/>
            <person name="Purvine S.O."/>
            <person name="Wright A.T."/>
            <person name="Boxma B."/>
            <person name="Van Alen T."/>
            <person name="Hackstein J.H."/>
            <person name="Baker S.E."/>
            <person name="Grigoriev I.V."/>
            <person name="O'Malley M.A."/>
        </authorList>
    </citation>
    <scope>NUCLEOTIDE SEQUENCE [LARGE SCALE GENOMIC DNA]</scope>
    <source>
        <strain evidence="7 8">S4</strain>
    </source>
</reference>
<feature type="domain" description="DH" evidence="4">
    <location>
        <begin position="325"/>
        <end position="510"/>
    </location>
</feature>
<dbReference type="PROSITE" id="PS50010">
    <property type="entry name" value="DH_2"/>
    <property type="match status" value="1"/>
</dbReference>
<protein>
    <recommendedName>
        <fullName evidence="9">CNH-domain-containing protein</fullName>
    </recommendedName>
</protein>
<dbReference type="PROSITE" id="PS50186">
    <property type="entry name" value="DEP"/>
    <property type="match status" value="1"/>
</dbReference>
<dbReference type="Gene3D" id="1.20.900.10">
    <property type="entry name" value="Dbl homology (DH) domain"/>
    <property type="match status" value="1"/>
</dbReference>
<dbReference type="SUPFAM" id="SSF48065">
    <property type="entry name" value="DBL homology domain (DH-domain)"/>
    <property type="match status" value="1"/>
</dbReference>
<dbReference type="Pfam" id="PF00780">
    <property type="entry name" value="CNH"/>
    <property type="match status" value="1"/>
</dbReference>
<dbReference type="OrthoDB" id="2272012at2759"/>
<proteinExistence type="predicted"/>
<dbReference type="SMART" id="SM00049">
    <property type="entry name" value="DEP"/>
    <property type="match status" value="1"/>
</dbReference>
<sequence>MSDVPPKRPPRYYEINNQGPPPAVPPRRHYRASVYVDGNSVEVSPSVKSSNTSSLSKPERRQSLGSKIVLQTPPRSGTSQPANRVPQSPDEESVVKSNTTKTSTIPDDAPKEDEFEDDFVYHSGDIREKFPLVNHSACMSQIAANFRKRIKLVTHIKDSIEYMQSFSGYDAVTALAEILETEDRKVAQTTGQALEEQGMFHDVVYLHKLLDSHYHYYQFEDLAKPIAILERKETERLNPKERAELDENEPLGVLVNIAKCYSPTCTDSSPCYSYSCPRRRIKEKVTIEETGGRYANMNMTLGLQTTWSTSLGKSYVSKMSKQAIKRQEIMYEFIRTEKEYVNDLQSVIKYMIDPLRHGKVIGVDSRLIDSIFGNIEEISKVNSDFYEKLRKLQKRKPVLESMGDVVKECVSSFICYTKYGENQPSAKQILQVQKNKNIQLNAFFKECQNMPYFRRLPVESFLARPTTRLGRYPILIRDILKNTSKNHRDQILLKEANTTIENILKEVNALAGKETNRLKMNQWSELLRFEKKNDVSSIHFDDPKREYIREGKLSLIVPSFANDPLEVILLLLDNSLIITYEKNNSFHIYGKPIPINLLSISHSEQKRSLKPGESHSSSKKLVVNNHSKSGGIDSMGYIFSVKHLGVLPTYNFFTPILSEQKAWVEAIQKQQSLLPKPIVKEVIFFSHTKLESPVQTIHRLKNGALLLANDIGLYVLINNAMMKPLLQLSKITQIEALETFDILFILANREVYSFSIDLILKGIYTNPSYIKHNKKISSNVSFIATGYCDEKFLLCCAKASTNKTVVKMFEPKRMLSNISNRKACQKLYISGDVITSFKQFYIPSEGVNIRFLRRSLCVACIKSFEVVSIKNLTTQSLLNPNDIVFKNLLKSEYSPMNMFKTQHNDFLLCYNKIGFFIDKNGNRSRPNLFFKWNASPKSFAYRSPYIYIITSEYIAIWNEFDSKEAKQIIPGNHLKLLLHDDNQNLIYSKIEDSKQRIATIEIIKPPPTVIQTQMQFPPPQIKN</sequence>
<evidence type="ECO:0000313" key="7">
    <source>
        <dbReference type="EMBL" id="ORX83419.1"/>
    </source>
</evidence>
<reference evidence="7 8" key="2">
    <citation type="submission" date="2016-08" db="EMBL/GenBank/DDBJ databases">
        <title>Pervasive Adenine N6-methylation of Active Genes in Fungi.</title>
        <authorList>
            <consortium name="DOE Joint Genome Institute"/>
            <person name="Mondo S.J."/>
            <person name="Dannebaum R.O."/>
            <person name="Kuo R.C."/>
            <person name="Labutti K."/>
            <person name="Haridas S."/>
            <person name="Kuo A."/>
            <person name="Salamov A."/>
            <person name="Ahrendt S.R."/>
            <person name="Lipzen A."/>
            <person name="Sullivan W."/>
            <person name="Andreopoulos W.B."/>
            <person name="Clum A."/>
            <person name="Lindquist E."/>
            <person name="Daum C."/>
            <person name="Ramamoorthy G.K."/>
            <person name="Gryganskyi A."/>
            <person name="Culley D."/>
            <person name="Magnuson J.K."/>
            <person name="James T.Y."/>
            <person name="O'Malley M.A."/>
            <person name="Stajich J.E."/>
            <person name="Spatafora J.W."/>
            <person name="Visel A."/>
            <person name="Grigoriev I.V."/>
        </authorList>
    </citation>
    <scope>NUCLEOTIDE SEQUENCE [LARGE SCALE GENOMIC DNA]</scope>
    <source>
        <strain evidence="7 8">S4</strain>
    </source>
</reference>
<dbReference type="PROSITE" id="PS50219">
    <property type="entry name" value="CNH"/>
    <property type="match status" value="1"/>
</dbReference>
<evidence type="ECO:0000259" key="6">
    <source>
        <dbReference type="PROSITE" id="PS50219"/>
    </source>
</evidence>
<dbReference type="PANTHER" id="PTHR46572:SF2">
    <property type="entry name" value="RHO1 GDP-GTP EXCHANGE PROTEIN 1-RELATED"/>
    <property type="match status" value="1"/>
</dbReference>
<dbReference type="InterPro" id="IPR001849">
    <property type="entry name" value="PH_domain"/>
</dbReference>
<dbReference type="InterPro" id="IPR001180">
    <property type="entry name" value="CNH_dom"/>
</dbReference>
<dbReference type="PANTHER" id="PTHR46572">
    <property type="entry name" value="RHO1 GDP-GTP EXCHANGE PROTEIN 1-RELATED"/>
    <property type="match status" value="1"/>
</dbReference>
<feature type="compositionally biased region" description="Low complexity" evidence="3">
    <location>
        <begin position="44"/>
        <end position="56"/>
    </location>
</feature>
<evidence type="ECO:0000259" key="5">
    <source>
        <dbReference type="PROSITE" id="PS50186"/>
    </source>
</evidence>
<dbReference type="STRING" id="1754192.A0A1Y1XCE3"/>
<gene>
    <name evidence="7" type="ORF">BCR32DRAFT_201813</name>
</gene>
<dbReference type="CDD" id="cd00160">
    <property type="entry name" value="RhoGEF"/>
    <property type="match status" value="1"/>
</dbReference>
<comment type="caution">
    <text evidence="7">The sequence shown here is derived from an EMBL/GenBank/DDBJ whole genome shotgun (WGS) entry which is preliminary data.</text>
</comment>
<dbReference type="Pfam" id="PF00621">
    <property type="entry name" value="RhoGEF"/>
    <property type="match status" value="1"/>
</dbReference>
<dbReference type="InterPro" id="IPR011993">
    <property type="entry name" value="PH-like_dom_sf"/>
</dbReference>
<dbReference type="InterPro" id="IPR000591">
    <property type="entry name" value="DEP_dom"/>
</dbReference>
<keyword evidence="8" id="KW-1185">Reference proteome</keyword>
<accession>A0A1Y1XCE3</accession>
<dbReference type="Pfam" id="PF00610">
    <property type="entry name" value="DEP"/>
    <property type="match status" value="1"/>
</dbReference>